<keyword evidence="4" id="KW-0479">Metal-binding</keyword>
<feature type="domain" description="4Fe-4S ferredoxin-type" evidence="12">
    <location>
        <begin position="37"/>
        <end position="66"/>
    </location>
</feature>
<evidence type="ECO:0000256" key="11">
    <source>
        <dbReference type="SAM" id="MobiDB-lite"/>
    </source>
</evidence>
<evidence type="ECO:0000259" key="12">
    <source>
        <dbReference type="PROSITE" id="PS51379"/>
    </source>
</evidence>
<proteinExistence type="predicted"/>
<evidence type="ECO:0000256" key="7">
    <source>
        <dbReference type="ARBA" id="ARBA00023002"/>
    </source>
</evidence>
<dbReference type="PANTHER" id="PTHR48467">
    <property type="entry name" value="GLUTAMATE SYNTHASE 1 [NADH], CHLOROPLASTIC-LIKE"/>
    <property type="match status" value="1"/>
</dbReference>
<evidence type="ECO:0000313" key="13">
    <source>
        <dbReference type="EMBL" id="TQL34621.1"/>
    </source>
</evidence>
<accession>A0A542XFM3</accession>
<dbReference type="EMBL" id="VFOK01000001">
    <property type="protein sequence ID" value="TQL34621.1"/>
    <property type="molecule type" value="Genomic_DNA"/>
</dbReference>
<dbReference type="RefSeq" id="WP_142006992.1">
    <property type="nucleotide sequence ID" value="NZ_CAJTBP010000001.1"/>
</dbReference>
<dbReference type="Proteomes" id="UP000318336">
    <property type="component" value="Unassembled WGS sequence"/>
</dbReference>
<dbReference type="AlphaFoldDB" id="A0A542XFM3"/>
<dbReference type="SUPFAM" id="SSF54862">
    <property type="entry name" value="4Fe-4S ferredoxins"/>
    <property type="match status" value="1"/>
</dbReference>
<feature type="compositionally biased region" description="Basic and acidic residues" evidence="11">
    <location>
        <begin position="502"/>
        <end position="518"/>
    </location>
</feature>
<dbReference type="Pfam" id="PF07992">
    <property type="entry name" value="Pyr_redox_2"/>
    <property type="match status" value="1"/>
</dbReference>
<dbReference type="InterPro" id="IPR017896">
    <property type="entry name" value="4Fe4S_Fe-S-bd"/>
</dbReference>
<dbReference type="OrthoDB" id="289202at2"/>
<evidence type="ECO:0000256" key="10">
    <source>
        <dbReference type="ARBA" id="ARBA00047776"/>
    </source>
</evidence>
<evidence type="ECO:0000256" key="6">
    <source>
        <dbReference type="ARBA" id="ARBA00022857"/>
    </source>
</evidence>
<keyword evidence="9" id="KW-0411">Iron-sulfur</keyword>
<organism evidence="13 14">
    <name type="scientific">Barrientosiimonas humi</name>
    <dbReference type="NCBI Taxonomy" id="999931"/>
    <lineage>
        <taxon>Bacteria</taxon>
        <taxon>Bacillati</taxon>
        <taxon>Actinomycetota</taxon>
        <taxon>Actinomycetes</taxon>
        <taxon>Micrococcales</taxon>
        <taxon>Dermacoccaceae</taxon>
        <taxon>Barrientosiimonas</taxon>
    </lineage>
</organism>
<dbReference type="GO" id="GO:0004324">
    <property type="term" value="F:ferredoxin-NADP+ reductase activity"/>
    <property type="evidence" value="ECO:0007669"/>
    <property type="project" value="UniProtKB-EC"/>
</dbReference>
<keyword evidence="7" id="KW-0560">Oxidoreductase</keyword>
<gene>
    <name evidence="13" type="ORF">FB554_2797</name>
</gene>
<name>A0A542XFM3_9MICO</name>
<evidence type="ECO:0000256" key="1">
    <source>
        <dbReference type="ARBA" id="ARBA00001974"/>
    </source>
</evidence>
<keyword evidence="6" id="KW-0521">NADP</keyword>
<dbReference type="InterPro" id="IPR023753">
    <property type="entry name" value="FAD/NAD-binding_dom"/>
</dbReference>
<comment type="cofactor">
    <cofactor evidence="1">
        <name>FAD</name>
        <dbReference type="ChEBI" id="CHEBI:57692"/>
    </cofactor>
</comment>
<dbReference type="InterPro" id="IPR055275">
    <property type="entry name" value="Ferredox_Rdtase"/>
</dbReference>
<protein>
    <recommendedName>
        <fullName evidence="2">ferredoxin--NADP(+) reductase</fullName>
        <ecNumber evidence="2">1.18.1.2</ecNumber>
    </recommendedName>
</protein>
<feature type="domain" description="4Fe-4S ferredoxin-type" evidence="12">
    <location>
        <begin position="1"/>
        <end position="29"/>
    </location>
</feature>
<dbReference type="PRINTS" id="PR00419">
    <property type="entry name" value="ADXRDTASE"/>
</dbReference>
<evidence type="ECO:0000313" key="14">
    <source>
        <dbReference type="Proteomes" id="UP000318336"/>
    </source>
</evidence>
<keyword evidence="14" id="KW-1185">Reference proteome</keyword>
<evidence type="ECO:0000256" key="8">
    <source>
        <dbReference type="ARBA" id="ARBA00023004"/>
    </source>
</evidence>
<dbReference type="Pfam" id="PF12838">
    <property type="entry name" value="Fer4_7"/>
    <property type="match status" value="1"/>
</dbReference>
<evidence type="ECO:0000256" key="4">
    <source>
        <dbReference type="ARBA" id="ARBA00022723"/>
    </source>
</evidence>
<evidence type="ECO:0000256" key="2">
    <source>
        <dbReference type="ARBA" id="ARBA00013223"/>
    </source>
</evidence>
<dbReference type="PROSITE" id="PS00198">
    <property type="entry name" value="4FE4S_FER_1"/>
    <property type="match status" value="1"/>
</dbReference>
<evidence type="ECO:0000256" key="5">
    <source>
        <dbReference type="ARBA" id="ARBA00022827"/>
    </source>
</evidence>
<comment type="catalytic activity">
    <reaction evidence="10">
        <text>2 reduced [2Fe-2S]-[ferredoxin] + NADP(+) + H(+) = 2 oxidized [2Fe-2S]-[ferredoxin] + NADPH</text>
        <dbReference type="Rhea" id="RHEA:20125"/>
        <dbReference type="Rhea" id="RHEA-COMP:10000"/>
        <dbReference type="Rhea" id="RHEA-COMP:10001"/>
        <dbReference type="ChEBI" id="CHEBI:15378"/>
        <dbReference type="ChEBI" id="CHEBI:33737"/>
        <dbReference type="ChEBI" id="CHEBI:33738"/>
        <dbReference type="ChEBI" id="CHEBI:57783"/>
        <dbReference type="ChEBI" id="CHEBI:58349"/>
        <dbReference type="EC" id="1.18.1.2"/>
    </reaction>
</comment>
<keyword evidence="5" id="KW-0274">FAD</keyword>
<comment type="caution">
    <text evidence="13">The sequence shown here is derived from an EMBL/GenBank/DDBJ whole genome shotgun (WGS) entry which is preliminary data.</text>
</comment>
<dbReference type="Gene3D" id="3.30.70.20">
    <property type="match status" value="1"/>
</dbReference>
<dbReference type="Gene3D" id="3.50.50.60">
    <property type="entry name" value="FAD/NAD(P)-binding domain"/>
    <property type="match status" value="1"/>
</dbReference>
<dbReference type="CDD" id="cd04410">
    <property type="entry name" value="DMSOR_beta-like"/>
    <property type="match status" value="1"/>
</dbReference>
<dbReference type="Gene3D" id="3.40.50.720">
    <property type="entry name" value="NAD(P)-binding Rossmann-like Domain"/>
    <property type="match status" value="1"/>
</dbReference>
<dbReference type="InterPro" id="IPR017900">
    <property type="entry name" value="4Fe4S_Fe_S_CS"/>
</dbReference>
<dbReference type="InterPro" id="IPR036188">
    <property type="entry name" value="FAD/NAD-bd_sf"/>
</dbReference>
<dbReference type="SUPFAM" id="SSF51971">
    <property type="entry name" value="Nucleotide-binding domain"/>
    <property type="match status" value="1"/>
</dbReference>
<dbReference type="EC" id="1.18.1.2" evidence="2"/>
<evidence type="ECO:0000256" key="3">
    <source>
        <dbReference type="ARBA" id="ARBA00022630"/>
    </source>
</evidence>
<dbReference type="PROSITE" id="PS51379">
    <property type="entry name" value="4FE4S_FER_2"/>
    <property type="match status" value="2"/>
</dbReference>
<feature type="region of interest" description="Disordered" evidence="11">
    <location>
        <begin position="492"/>
        <end position="518"/>
    </location>
</feature>
<dbReference type="PANTHER" id="PTHR48467:SF1">
    <property type="entry name" value="GLUTAMATE SYNTHASE 1 [NADH], CHLOROPLASTIC-LIKE"/>
    <property type="match status" value="1"/>
</dbReference>
<dbReference type="GO" id="GO:0051536">
    <property type="term" value="F:iron-sulfur cluster binding"/>
    <property type="evidence" value="ECO:0007669"/>
    <property type="project" value="UniProtKB-KW"/>
</dbReference>
<keyword evidence="3" id="KW-0285">Flavoprotein</keyword>
<evidence type="ECO:0000256" key="9">
    <source>
        <dbReference type="ARBA" id="ARBA00023014"/>
    </source>
</evidence>
<reference evidence="13 14" key="1">
    <citation type="submission" date="2019-06" db="EMBL/GenBank/DDBJ databases">
        <title>Sequencing the genomes of 1000 actinobacteria strains.</title>
        <authorList>
            <person name="Klenk H.-P."/>
        </authorList>
    </citation>
    <scope>NUCLEOTIDE SEQUENCE [LARGE SCALE GENOMIC DNA]</scope>
    <source>
        <strain evidence="13 14">DSM 24617</strain>
    </source>
</reference>
<dbReference type="GO" id="GO:0046872">
    <property type="term" value="F:metal ion binding"/>
    <property type="evidence" value="ECO:0007669"/>
    <property type="project" value="UniProtKB-KW"/>
</dbReference>
<sequence length="518" mass="55923">MTFVITQSCCADASCVSVCPVNCIHPTPDEPDFGHVDTLYVDPSVCIDCGACLDACPVGAARPADSLVGREKRFVEINAEFYKDHRTETEWTAPAFTHASDKDGGRLRVAIVGTGPAASYTARHLLTTTDCVITMIERRSAPGGLLRAGVAPDHTGTRGMVDTFRWVYRHPRTTVHLGVEVGRDITHEELTRHHHAVVYGTGAGDNPELGIDGEDSPAVVTAAELVRWFTGHEDQAPVRLDSERVVVVGNGNVALDVARVLLATPDVLRRSDVSDAARAELERSAIREVVLLARRGPQHAAFTRPELLMLPESMDAEVVISRSVGVEETVAAITEPRLSVLRELPVVDLDWASEPAPGRRLVLAFDAAVESVGDGELTLRHTGSAEGTWQTPSRMLVRANGFRVRPIEGLPFDPVQGRIPQDAGRVLDDTGGEALPGTYVVGWAKRGAQGGIGANRHDAEETVASMLQDALDGRLEAPAQGPLSLRRSLLRTGRTSTRRGLKALDREHDRRRTAAHDG</sequence>
<keyword evidence="8" id="KW-0408">Iron</keyword>